<dbReference type="PANTHER" id="PTHR11475">
    <property type="entry name" value="OXIDASE/PEROXIDASE"/>
    <property type="match status" value="1"/>
</dbReference>
<dbReference type="Pfam" id="PF03098">
    <property type="entry name" value="An_peroxidase"/>
    <property type="match status" value="2"/>
</dbReference>
<sequence length="521" mass="58639">MIKRALIKFVRSLPRCRGKKGKQLPNPRTVSNNIHKRSDGSAPECCGVDKYNLDLCLPIEVPPGDDYFKNGTCLNFIRSAAAVSEDCKVFEPRQQINKLTSYMDGSLIYGSTNAEYTSPGPNLPENKNSSCTVDHKGEFCSDAGDSRVNVVPSLASMHTLFVLEHNRLAAKLLDLWETRKIVTALVQRINYDEFLTTFLPNETITKYKLRSLETGYMEDSEYNKSSDPAISSDGFIHLGKELYSPSSPWAQNGHSWIPNQQSLVGEDGVLQTFNVEQTIIESGARDKLFMTKDGASLDLAAVNINRGRDHGLSPYGEYRKLCGLSPLTESWDSLVDHTPEVRELLKNIYDQPADIDFYTGELSETPGTNGRTFGPTLNCIIAKEFHNLKFSDRYWHERKPPEGFSPDQLKALRKVGLASVLCENVKFLQSVPKDPFLLQSCSNPLISCSDVPKLDLTPWKQPTAKFKVAVFSNEERFVPHAFYEEEQRLDSTQHSHKKVSAIEEFIIKPLQKKTSRNPSFQ</sequence>
<evidence type="ECO:0000256" key="3">
    <source>
        <dbReference type="ARBA" id="ARBA00023180"/>
    </source>
</evidence>
<dbReference type="InterPro" id="IPR019791">
    <property type="entry name" value="Haem_peroxidase_animal"/>
</dbReference>
<dbReference type="GO" id="GO:0005576">
    <property type="term" value="C:extracellular region"/>
    <property type="evidence" value="ECO:0007669"/>
    <property type="project" value="UniProtKB-SubCell"/>
</dbReference>
<dbReference type="Proteomes" id="UP001634394">
    <property type="component" value="Unassembled WGS sequence"/>
</dbReference>
<protein>
    <recommendedName>
        <fullName evidence="7">Peroxidase</fullName>
    </recommendedName>
</protein>
<dbReference type="InterPro" id="IPR037120">
    <property type="entry name" value="Haem_peroxidase_sf_animal"/>
</dbReference>
<dbReference type="PRINTS" id="PR00457">
    <property type="entry name" value="ANPEROXIDASE"/>
</dbReference>
<evidence type="ECO:0000313" key="5">
    <source>
        <dbReference type="EMBL" id="KAL3855411.1"/>
    </source>
</evidence>
<feature type="region of interest" description="Disordered" evidence="4">
    <location>
        <begin position="17"/>
        <end position="38"/>
    </location>
</feature>
<evidence type="ECO:0000313" key="6">
    <source>
        <dbReference type="Proteomes" id="UP001634394"/>
    </source>
</evidence>
<dbReference type="Gene3D" id="1.10.640.10">
    <property type="entry name" value="Haem peroxidase domain superfamily, animal type"/>
    <property type="match status" value="1"/>
</dbReference>
<evidence type="ECO:0000256" key="2">
    <source>
        <dbReference type="ARBA" id="ARBA00022525"/>
    </source>
</evidence>
<evidence type="ECO:0008006" key="7">
    <source>
        <dbReference type="Google" id="ProtNLM"/>
    </source>
</evidence>
<comment type="caution">
    <text evidence="5">The sequence shown here is derived from an EMBL/GenBank/DDBJ whole genome shotgun (WGS) entry which is preliminary data.</text>
</comment>
<accession>A0ABD3V178</accession>
<proteinExistence type="predicted"/>
<dbReference type="EMBL" id="JBJQND010000014">
    <property type="protein sequence ID" value="KAL3855411.1"/>
    <property type="molecule type" value="Genomic_DNA"/>
</dbReference>
<dbReference type="InterPro" id="IPR010255">
    <property type="entry name" value="Haem_peroxidase_sf"/>
</dbReference>
<gene>
    <name evidence="5" type="ORF">ACJMK2_014622</name>
</gene>
<evidence type="ECO:0000256" key="1">
    <source>
        <dbReference type="ARBA" id="ARBA00004613"/>
    </source>
</evidence>
<reference evidence="5 6" key="1">
    <citation type="submission" date="2024-11" db="EMBL/GenBank/DDBJ databases">
        <title>Chromosome-level genome assembly of the freshwater bivalve Anodonta woodiana.</title>
        <authorList>
            <person name="Chen X."/>
        </authorList>
    </citation>
    <scope>NUCLEOTIDE SEQUENCE [LARGE SCALE GENOMIC DNA]</scope>
    <source>
        <strain evidence="5">MN2024</strain>
        <tissue evidence="5">Gills</tissue>
    </source>
</reference>
<dbReference type="AlphaFoldDB" id="A0ABD3V178"/>
<keyword evidence="6" id="KW-1185">Reference proteome</keyword>
<evidence type="ECO:0000256" key="4">
    <source>
        <dbReference type="SAM" id="MobiDB-lite"/>
    </source>
</evidence>
<dbReference type="PANTHER" id="PTHR11475:SF4">
    <property type="entry name" value="CHORION PEROXIDASE"/>
    <property type="match status" value="1"/>
</dbReference>
<keyword evidence="2" id="KW-0964">Secreted</keyword>
<dbReference type="SUPFAM" id="SSF48113">
    <property type="entry name" value="Heme-dependent peroxidases"/>
    <property type="match status" value="1"/>
</dbReference>
<comment type="subcellular location">
    <subcellularLocation>
        <location evidence="1">Secreted</location>
    </subcellularLocation>
</comment>
<dbReference type="PROSITE" id="PS50292">
    <property type="entry name" value="PEROXIDASE_3"/>
    <property type="match status" value="1"/>
</dbReference>
<keyword evidence="3" id="KW-0325">Glycoprotein</keyword>
<organism evidence="5 6">
    <name type="scientific">Sinanodonta woodiana</name>
    <name type="common">Chinese pond mussel</name>
    <name type="synonym">Anodonta woodiana</name>
    <dbReference type="NCBI Taxonomy" id="1069815"/>
    <lineage>
        <taxon>Eukaryota</taxon>
        <taxon>Metazoa</taxon>
        <taxon>Spiralia</taxon>
        <taxon>Lophotrochozoa</taxon>
        <taxon>Mollusca</taxon>
        <taxon>Bivalvia</taxon>
        <taxon>Autobranchia</taxon>
        <taxon>Heteroconchia</taxon>
        <taxon>Palaeoheterodonta</taxon>
        <taxon>Unionida</taxon>
        <taxon>Unionoidea</taxon>
        <taxon>Unionidae</taxon>
        <taxon>Unioninae</taxon>
        <taxon>Sinanodonta</taxon>
    </lineage>
</organism>
<name>A0ABD3V178_SINWO</name>